<sequence>MTTTSNQPPAREGRVAVRVWQLPVRIIHWLLAASIVVLSLTGLYIGVPVLSPDGRHTPIMAYAHAVHVGAGLVFAGLLLARVIFAFTGNRYARWDQFLPVRKEQRRMLKPSLRFYLFLSKEPPPATGHNPLAGLTYTVLFAMFLAQTFTGLALEAAEDRTGWTAVVSGWVDDLAPLGAVRFTHHLILWLTWGFVIHHVYSAVLMDNVERSGLVSSMITGIKHLPEDRDA</sequence>
<dbReference type="Pfam" id="PF01292">
    <property type="entry name" value="Ni_hydr_CYTB"/>
    <property type="match status" value="1"/>
</dbReference>
<dbReference type="RefSeq" id="WP_242380243.1">
    <property type="nucleotide sequence ID" value="NZ_JAKRKC020000001.1"/>
</dbReference>
<evidence type="ECO:0000256" key="6">
    <source>
        <dbReference type="ARBA" id="ARBA00022692"/>
    </source>
</evidence>
<dbReference type="PANTHER" id="PTHR30485:SF0">
    <property type="entry name" value="NI_FE-HYDROGENASE 1 B-TYPE CYTOCHROME SUBUNIT-RELATED"/>
    <property type="match status" value="1"/>
</dbReference>
<evidence type="ECO:0000256" key="7">
    <source>
        <dbReference type="ARBA" id="ARBA00022723"/>
    </source>
</evidence>
<dbReference type="InterPro" id="IPR011577">
    <property type="entry name" value="Cyt_b561_bac/Ni-Hgenase"/>
</dbReference>
<evidence type="ECO:0000313" key="15">
    <source>
        <dbReference type="Proteomes" id="UP001317259"/>
    </source>
</evidence>
<keyword evidence="10" id="KW-0408">Iron</keyword>
<evidence type="ECO:0000256" key="10">
    <source>
        <dbReference type="ARBA" id="ARBA00023004"/>
    </source>
</evidence>
<dbReference type="Proteomes" id="UP001317259">
    <property type="component" value="Unassembled WGS sequence"/>
</dbReference>
<feature type="transmembrane region" description="Helical" evidence="12">
    <location>
        <begin position="131"/>
        <end position="153"/>
    </location>
</feature>
<comment type="similarity">
    <text evidence="2">Belongs to the HupC/HyaC/HydC family.</text>
</comment>
<dbReference type="Gene3D" id="1.20.950.20">
    <property type="entry name" value="Transmembrane di-heme cytochromes, Chain C"/>
    <property type="match status" value="1"/>
</dbReference>
<comment type="caution">
    <text evidence="14">The sequence shown here is derived from an EMBL/GenBank/DDBJ whole genome shotgun (WGS) entry which is preliminary data.</text>
</comment>
<dbReference type="InterPro" id="IPR016174">
    <property type="entry name" value="Di-haem_cyt_TM"/>
</dbReference>
<name>A0ABT0FX96_9ACTN</name>
<evidence type="ECO:0000256" key="5">
    <source>
        <dbReference type="ARBA" id="ARBA00022617"/>
    </source>
</evidence>
<proteinExistence type="inferred from homology"/>
<evidence type="ECO:0000256" key="1">
    <source>
        <dbReference type="ARBA" id="ARBA00004651"/>
    </source>
</evidence>
<keyword evidence="15" id="KW-1185">Reference proteome</keyword>
<feature type="transmembrane region" description="Helical" evidence="12">
    <location>
        <begin position="26"/>
        <end position="47"/>
    </location>
</feature>
<reference evidence="14 15" key="1">
    <citation type="submission" date="2022-04" db="EMBL/GenBank/DDBJ databases">
        <title>Genome draft of Actinomadura sp. ATCC 31491.</title>
        <authorList>
            <person name="Shi X."/>
            <person name="Du Y."/>
        </authorList>
    </citation>
    <scope>NUCLEOTIDE SEQUENCE [LARGE SCALE GENOMIC DNA]</scope>
    <source>
        <strain evidence="14 15">ATCC 31491</strain>
    </source>
</reference>
<dbReference type="NCBIfam" id="TIGR02125">
    <property type="entry name" value="CytB-hydogenase"/>
    <property type="match status" value="1"/>
</dbReference>
<feature type="domain" description="Cytochrome b561 bacterial/Ni-hydrogenase" evidence="13">
    <location>
        <begin position="19"/>
        <end position="219"/>
    </location>
</feature>
<dbReference type="PRINTS" id="PR00161">
    <property type="entry name" value="NIHGNASECYTB"/>
</dbReference>
<keyword evidence="8" id="KW-0249">Electron transport</keyword>
<dbReference type="EMBL" id="JAKRKC020000001">
    <property type="protein sequence ID" value="MCK2216952.1"/>
    <property type="molecule type" value="Genomic_DNA"/>
</dbReference>
<keyword evidence="6 12" id="KW-0812">Transmembrane</keyword>
<organism evidence="14 15">
    <name type="scientific">Actinomadura luzonensis</name>
    <dbReference type="NCBI Taxonomy" id="2805427"/>
    <lineage>
        <taxon>Bacteria</taxon>
        <taxon>Bacillati</taxon>
        <taxon>Actinomycetota</taxon>
        <taxon>Actinomycetes</taxon>
        <taxon>Streptosporangiales</taxon>
        <taxon>Thermomonosporaceae</taxon>
        <taxon>Actinomadura</taxon>
    </lineage>
</organism>
<keyword evidence="9 12" id="KW-1133">Transmembrane helix</keyword>
<evidence type="ECO:0000256" key="2">
    <source>
        <dbReference type="ARBA" id="ARBA00008622"/>
    </source>
</evidence>
<feature type="transmembrane region" description="Helical" evidence="12">
    <location>
        <begin position="59"/>
        <end position="84"/>
    </location>
</feature>
<keyword evidence="4" id="KW-1003">Cell membrane</keyword>
<evidence type="ECO:0000256" key="4">
    <source>
        <dbReference type="ARBA" id="ARBA00022475"/>
    </source>
</evidence>
<accession>A0ABT0FX96</accession>
<evidence type="ECO:0000256" key="12">
    <source>
        <dbReference type="SAM" id="Phobius"/>
    </source>
</evidence>
<evidence type="ECO:0000256" key="11">
    <source>
        <dbReference type="ARBA" id="ARBA00023136"/>
    </source>
</evidence>
<protein>
    <submittedName>
        <fullName evidence="14">Ni/Fe-hydrogenase, b-type cytochrome subunit</fullName>
    </submittedName>
</protein>
<dbReference type="InterPro" id="IPR000516">
    <property type="entry name" value="Ni-dep_Hydgase_cyt-B"/>
</dbReference>
<evidence type="ECO:0000256" key="3">
    <source>
        <dbReference type="ARBA" id="ARBA00022448"/>
    </source>
</evidence>
<evidence type="ECO:0000259" key="13">
    <source>
        <dbReference type="Pfam" id="PF01292"/>
    </source>
</evidence>
<evidence type="ECO:0000313" key="14">
    <source>
        <dbReference type="EMBL" id="MCK2216952.1"/>
    </source>
</evidence>
<dbReference type="InterPro" id="IPR051542">
    <property type="entry name" value="Hydrogenase_cytochrome"/>
</dbReference>
<keyword evidence="7" id="KW-0479">Metal-binding</keyword>
<gene>
    <name evidence="14" type="primary">cybH</name>
    <name evidence="14" type="ORF">MF672_024625</name>
</gene>
<evidence type="ECO:0000256" key="8">
    <source>
        <dbReference type="ARBA" id="ARBA00022982"/>
    </source>
</evidence>
<dbReference type="SUPFAM" id="SSF81342">
    <property type="entry name" value="Transmembrane di-heme cytochromes"/>
    <property type="match status" value="1"/>
</dbReference>
<evidence type="ECO:0000256" key="9">
    <source>
        <dbReference type="ARBA" id="ARBA00022989"/>
    </source>
</evidence>
<keyword evidence="5" id="KW-0349">Heme</keyword>
<dbReference type="PANTHER" id="PTHR30485">
    <property type="entry name" value="NI/FE-HYDROGENASE 1 B-TYPE CYTOCHROME SUBUNIT"/>
    <property type="match status" value="1"/>
</dbReference>
<keyword evidence="11 12" id="KW-0472">Membrane</keyword>
<comment type="subcellular location">
    <subcellularLocation>
        <location evidence="1">Cell membrane</location>
        <topology evidence="1">Multi-pass membrane protein</topology>
    </subcellularLocation>
</comment>
<keyword evidence="3" id="KW-0813">Transport</keyword>